<evidence type="ECO:0008006" key="4">
    <source>
        <dbReference type="Google" id="ProtNLM"/>
    </source>
</evidence>
<evidence type="ECO:0000256" key="1">
    <source>
        <dbReference type="SAM" id="MobiDB-lite"/>
    </source>
</evidence>
<keyword evidence="3" id="KW-1185">Reference proteome</keyword>
<proteinExistence type="predicted"/>
<evidence type="ECO:0000313" key="3">
    <source>
        <dbReference type="Proteomes" id="UP001642540"/>
    </source>
</evidence>
<feature type="compositionally biased region" description="Basic and acidic residues" evidence="1">
    <location>
        <begin position="210"/>
        <end position="230"/>
    </location>
</feature>
<comment type="caution">
    <text evidence="2">The sequence shown here is derived from an EMBL/GenBank/DDBJ whole genome shotgun (WGS) entry which is preliminary data.</text>
</comment>
<dbReference type="EMBL" id="CAXLJM020000038">
    <property type="protein sequence ID" value="CAL8107382.1"/>
    <property type="molecule type" value="Genomic_DNA"/>
</dbReference>
<gene>
    <name evidence="2" type="ORF">ODALV1_LOCUS12655</name>
</gene>
<protein>
    <recommendedName>
        <fullName evidence="4">Transcription factor Iwr1 domain-containing protein</fullName>
    </recommendedName>
</protein>
<name>A0ABP1QL60_9HEXA</name>
<feature type="region of interest" description="Disordered" evidence="1">
    <location>
        <begin position="210"/>
        <end position="239"/>
    </location>
</feature>
<evidence type="ECO:0000313" key="2">
    <source>
        <dbReference type="EMBL" id="CAL8107382.1"/>
    </source>
</evidence>
<organism evidence="2 3">
    <name type="scientific">Orchesella dallaii</name>
    <dbReference type="NCBI Taxonomy" id="48710"/>
    <lineage>
        <taxon>Eukaryota</taxon>
        <taxon>Metazoa</taxon>
        <taxon>Ecdysozoa</taxon>
        <taxon>Arthropoda</taxon>
        <taxon>Hexapoda</taxon>
        <taxon>Collembola</taxon>
        <taxon>Entomobryomorpha</taxon>
        <taxon>Entomobryoidea</taxon>
        <taxon>Orchesellidae</taxon>
        <taxon>Orchesellinae</taxon>
        <taxon>Orchesella</taxon>
    </lineage>
</organism>
<reference evidence="2 3" key="1">
    <citation type="submission" date="2024-08" db="EMBL/GenBank/DDBJ databases">
        <authorList>
            <person name="Cucini C."/>
            <person name="Frati F."/>
        </authorList>
    </citation>
    <scope>NUCLEOTIDE SEQUENCE [LARGE SCALE GENOMIC DNA]</scope>
</reference>
<dbReference type="Proteomes" id="UP001642540">
    <property type="component" value="Unassembled WGS sequence"/>
</dbReference>
<accession>A0ABP1QL60</accession>
<sequence length="269" mass="30564">MYSVFRNRFGNNSPLCPLFCCFFMGKCGCLEIDDDDLDMRRPILKRSFFKSNKYVYKRTKPRDINKRRKSLLTDPSISPSPVIHSGLRRLPFNGTLSDLTERSEEESLATASTTVDDDKSIAVSAFQFDEPSLVISGEEEISEVTRAINTTRTASFTYPVENEDVEDIQDEDYPSDTHGGAVKAFSQLVSDDSESSAALLYYIEMDHHDKDTTHAEADEENHNSDLKLEGFDDPEDSESLETQYLIEEIYGYAYDEAVDDDDDDSDERK</sequence>